<gene>
    <name evidence="1" type="ORF">SAMN04488117_101562</name>
</gene>
<keyword evidence="1" id="KW-0560">Oxidoreductase</keyword>
<organism evidence="1 2">
    <name type="scientific">Celeribacter baekdonensis</name>
    <dbReference type="NCBI Taxonomy" id="875171"/>
    <lineage>
        <taxon>Bacteria</taxon>
        <taxon>Pseudomonadati</taxon>
        <taxon>Pseudomonadota</taxon>
        <taxon>Alphaproteobacteria</taxon>
        <taxon>Rhodobacterales</taxon>
        <taxon>Roseobacteraceae</taxon>
        <taxon>Celeribacter</taxon>
    </lineage>
</organism>
<sequence length="241" mass="26670">MPNPSVDALKQDGVCCLKAVFRPDEVAHFRDKVLQNLDQMGRTRSASHSHHLAGFHRFPTFAKLHAELATHPTVTAFLSHVFDQDPYLSIGLSDITVNRSQHWHTDLLRGPYAQHLEGIDPWAPTVGPCIKVLLYLQPGKSLRIVRGSHLSPTPLDDAALEQLAQSETVDRLELETGDVVMMDLRALHRGSTDEEMAATAGGAQSKILMSTVFAPLSSPLSQAIQVGNAHRMVDWDRRHLL</sequence>
<dbReference type="EMBL" id="FNBL01000001">
    <property type="protein sequence ID" value="SDE87447.1"/>
    <property type="molecule type" value="Genomic_DNA"/>
</dbReference>
<dbReference type="GO" id="GO:0016706">
    <property type="term" value="F:2-oxoglutarate-dependent dioxygenase activity"/>
    <property type="evidence" value="ECO:0007669"/>
    <property type="project" value="UniProtKB-ARBA"/>
</dbReference>
<name>A0A1G7GH44_9RHOB</name>
<dbReference type="Proteomes" id="UP000182284">
    <property type="component" value="Unassembled WGS sequence"/>
</dbReference>
<accession>A0A1G7GH44</accession>
<evidence type="ECO:0000313" key="1">
    <source>
        <dbReference type="EMBL" id="SDE87447.1"/>
    </source>
</evidence>
<reference evidence="1 2" key="1">
    <citation type="submission" date="2016-10" db="EMBL/GenBank/DDBJ databases">
        <authorList>
            <person name="de Groot N.N."/>
        </authorList>
    </citation>
    <scope>NUCLEOTIDE SEQUENCE [LARGE SCALE GENOMIC DNA]</scope>
    <source>
        <strain evidence="1 2">DSM 27375</strain>
    </source>
</reference>
<evidence type="ECO:0000313" key="2">
    <source>
        <dbReference type="Proteomes" id="UP000182284"/>
    </source>
</evidence>
<keyword evidence="1" id="KW-0223">Dioxygenase</keyword>
<dbReference type="AlphaFoldDB" id="A0A1G7GH44"/>
<dbReference type="OrthoDB" id="7821479at2"/>
<dbReference type="Pfam" id="PF05721">
    <property type="entry name" value="PhyH"/>
    <property type="match status" value="1"/>
</dbReference>
<protein>
    <submittedName>
        <fullName evidence="1">Phytanoyl-CoA dioxygenase (PhyH)</fullName>
    </submittedName>
</protein>
<proteinExistence type="predicted"/>
<dbReference type="SUPFAM" id="SSF51197">
    <property type="entry name" value="Clavaminate synthase-like"/>
    <property type="match status" value="1"/>
</dbReference>
<dbReference type="Gene3D" id="2.60.120.620">
    <property type="entry name" value="q2cbj1_9rhob like domain"/>
    <property type="match status" value="1"/>
</dbReference>
<dbReference type="InterPro" id="IPR008775">
    <property type="entry name" value="Phytyl_CoA_dOase-like"/>
</dbReference>
<dbReference type="RefSeq" id="WP_074640797.1">
    <property type="nucleotide sequence ID" value="NZ_FNBL01000001.1"/>
</dbReference>